<reference evidence="2 3" key="1">
    <citation type="journal article" date="2009" name="Stand. Genomic Sci.">
        <title>Complete genome sequence of Sanguibacter keddieii type strain (ST-74).</title>
        <authorList>
            <person name="Ivanova N."/>
            <person name="Sikorski J."/>
            <person name="Sims D."/>
            <person name="Brettin T."/>
            <person name="Detter J.C."/>
            <person name="Han C."/>
            <person name="Lapidus A."/>
            <person name="Copeland A."/>
            <person name="Glavina Del Rio T."/>
            <person name="Nolan M."/>
            <person name="Chen F."/>
            <person name="Lucas S."/>
            <person name="Tice H."/>
            <person name="Cheng J.F."/>
            <person name="Bruce D."/>
            <person name="Goodwin L."/>
            <person name="Pitluck S."/>
            <person name="Pati A."/>
            <person name="Mavromatis K."/>
            <person name="Chen A."/>
            <person name="Palaniappan K."/>
            <person name="D'haeseleer P."/>
            <person name="Chain P."/>
            <person name="Bristow J."/>
            <person name="Eisen J.A."/>
            <person name="Markowitz V."/>
            <person name="Hugenholtz P."/>
            <person name="Goker M."/>
            <person name="Pukall R."/>
            <person name="Klenk H.P."/>
            <person name="Kyrpides N.C."/>
        </authorList>
    </citation>
    <scope>NUCLEOTIDE SEQUENCE [LARGE SCALE GENOMIC DNA]</scope>
    <source>
        <strain evidence="3">ATCC 51767 / DSM 10542 / NCFB 3025 / ST-74</strain>
    </source>
</reference>
<dbReference type="KEGG" id="ske:Sked_30350"/>
<organism evidence="2 3">
    <name type="scientific">Sanguibacter keddieii (strain ATCC 51767 / DSM 10542 / NCFB 3025 / ST-74)</name>
    <dbReference type="NCBI Taxonomy" id="446469"/>
    <lineage>
        <taxon>Bacteria</taxon>
        <taxon>Bacillati</taxon>
        <taxon>Actinomycetota</taxon>
        <taxon>Actinomycetes</taxon>
        <taxon>Micrococcales</taxon>
        <taxon>Sanguibacteraceae</taxon>
        <taxon>Sanguibacter</taxon>
    </lineage>
</organism>
<dbReference type="STRING" id="446469.Sked_30350"/>
<dbReference type="AlphaFoldDB" id="D1BCE8"/>
<evidence type="ECO:0000256" key="1">
    <source>
        <dbReference type="SAM" id="MobiDB-lite"/>
    </source>
</evidence>
<keyword evidence="3" id="KW-1185">Reference proteome</keyword>
<name>D1BCE8_SANKS</name>
<feature type="region of interest" description="Disordered" evidence="1">
    <location>
        <begin position="1"/>
        <end position="23"/>
    </location>
</feature>
<dbReference type="OrthoDB" id="5147829at2"/>
<dbReference type="Proteomes" id="UP000000322">
    <property type="component" value="Chromosome"/>
</dbReference>
<evidence type="ECO:0000313" key="3">
    <source>
        <dbReference type="Proteomes" id="UP000000322"/>
    </source>
</evidence>
<dbReference type="EMBL" id="CP001819">
    <property type="protein sequence ID" value="ACZ22935.1"/>
    <property type="molecule type" value="Genomic_DNA"/>
</dbReference>
<sequence>MPDLRTTAARRADGARTPSTRGGAGTTVLAVLVTGALAACSSDDEGLDTTPGGQVAYACALAEQIGDEHPAPEDWGTAIGADAEPGAVAASALAALLGGATGFAHPDHPELAEPAADIVRSVQRMDLAGIEDGLTGVRAACVDVDGTPPEDLGQAGQVAYACDLARHVTDERGEVSTWGGVAEDPAWTETMAAAALVGAFTGGPVPGAEDLGDASADVVAGVSRADAEQVQAGLEDLVGSCPS</sequence>
<protein>
    <submittedName>
        <fullName evidence="2">Uncharacterized protein</fullName>
    </submittedName>
</protein>
<dbReference type="HOGENOM" id="CLU_1141940_0_0_11"/>
<proteinExistence type="predicted"/>
<accession>D1BCE8</accession>
<dbReference type="RefSeq" id="WP_012868003.1">
    <property type="nucleotide sequence ID" value="NC_013521.1"/>
</dbReference>
<evidence type="ECO:0000313" key="2">
    <source>
        <dbReference type="EMBL" id="ACZ22935.1"/>
    </source>
</evidence>
<gene>
    <name evidence="2" type="ordered locus">Sked_30350</name>
</gene>